<dbReference type="PANTHER" id="PTHR33993">
    <property type="entry name" value="GLYOXALASE-RELATED"/>
    <property type="match status" value="1"/>
</dbReference>
<keyword evidence="3" id="KW-1185">Reference proteome</keyword>
<dbReference type="InterPro" id="IPR052164">
    <property type="entry name" value="Anthracycline_SecMetBiosynth"/>
</dbReference>
<dbReference type="Pfam" id="PF00903">
    <property type="entry name" value="Glyoxalase"/>
    <property type="match status" value="1"/>
</dbReference>
<gene>
    <name evidence="2" type="ORF">POL72_08215</name>
</gene>
<proteinExistence type="predicted"/>
<evidence type="ECO:0000313" key="2">
    <source>
        <dbReference type="EMBL" id="MDC0677726.1"/>
    </source>
</evidence>
<dbReference type="SUPFAM" id="SSF54593">
    <property type="entry name" value="Glyoxalase/Bleomycin resistance protein/Dihydroxybiphenyl dioxygenase"/>
    <property type="match status" value="1"/>
</dbReference>
<dbReference type="PANTHER" id="PTHR33993:SF1">
    <property type="entry name" value="GLYOXALASE FAMILY PROTEIN"/>
    <property type="match status" value="1"/>
</dbReference>
<name>A0ABT5BUA9_9BACT</name>
<dbReference type="Gene3D" id="3.10.180.10">
    <property type="entry name" value="2,3-Dihydroxybiphenyl 1,2-Dioxygenase, domain 1"/>
    <property type="match status" value="1"/>
</dbReference>
<dbReference type="Proteomes" id="UP001217485">
    <property type="component" value="Unassembled WGS sequence"/>
</dbReference>
<comment type="caution">
    <text evidence="2">The sequence shown here is derived from an EMBL/GenBank/DDBJ whole genome shotgun (WGS) entry which is preliminary data.</text>
</comment>
<feature type="domain" description="Glyoxalase/fosfomycin resistance/dioxygenase" evidence="1">
    <location>
        <begin position="20"/>
        <end position="113"/>
    </location>
</feature>
<reference evidence="2 3" key="1">
    <citation type="submission" date="2023-01" db="EMBL/GenBank/DDBJ databases">
        <title>Minimal conservation of predation-associated metabolite biosynthetic gene clusters underscores biosynthetic potential of Myxococcota including descriptions for ten novel species: Archangium lansinium sp. nov., Myxococcus landrumus sp. nov., Nannocystis bai.</title>
        <authorList>
            <person name="Ahearne A."/>
            <person name="Stevens C."/>
            <person name="Dowd S."/>
        </authorList>
    </citation>
    <scope>NUCLEOTIDE SEQUENCE [LARGE SCALE GENOMIC DNA]</scope>
    <source>
        <strain evidence="2 3">WIWO2</strain>
    </source>
</reference>
<sequence length="120" mass="13473">MPAKKTPNQIDFIEFPARDVAALQRAKVFFAETFGWSFEHWGDDYVDIKGSGLGSGINADPEHRPSKPLVVIYVQDLEETRRKVTAAGGKLTRDIFSFPGGRRFHFKDPSGNEMAAWSDQ</sequence>
<dbReference type="CDD" id="cd07247">
    <property type="entry name" value="SgaA_N_like"/>
    <property type="match status" value="1"/>
</dbReference>
<organism evidence="2 3">
    <name type="scientific">Sorangium atrum</name>
    <dbReference type="NCBI Taxonomy" id="2995308"/>
    <lineage>
        <taxon>Bacteria</taxon>
        <taxon>Pseudomonadati</taxon>
        <taxon>Myxococcota</taxon>
        <taxon>Polyangia</taxon>
        <taxon>Polyangiales</taxon>
        <taxon>Polyangiaceae</taxon>
        <taxon>Sorangium</taxon>
    </lineage>
</organism>
<accession>A0ABT5BUA9</accession>
<evidence type="ECO:0000313" key="3">
    <source>
        <dbReference type="Proteomes" id="UP001217485"/>
    </source>
</evidence>
<evidence type="ECO:0000259" key="1">
    <source>
        <dbReference type="Pfam" id="PF00903"/>
    </source>
</evidence>
<dbReference type="RefSeq" id="WP_272094480.1">
    <property type="nucleotide sequence ID" value="NZ_JAQNDK010000001.1"/>
</dbReference>
<protein>
    <submittedName>
        <fullName evidence="2">VOC family protein</fullName>
    </submittedName>
</protein>
<dbReference type="InterPro" id="IPR029068">
    <property type="entry name" value="Glyas_Bleomycin-R_OHBP_Dase"/>
</dbReference>
<dbReference type="InterPro" id="IPR004360">
    <property type="entry name" value="Glyas_Fos-R_dOase_dom"/>
</dbReference>
<dbReference type="EMBL" id="JAQNDK010000001">
    <property type="protein sequence ID" value="MDC0677726.1"/>
    <property type="molecule type" value="Genomic_DNA"/>
</dbReference>